<dbReference type="Gene3D" id="3.90.950.20">
    <property type="entry name" value="CinA-like"/>
    <property type="match status" value="1"/>
</dbReference>
<dbReference type="InterPro" id="IPR036653">
    <property type="entry name" value="CinA-like_C"/>
</dbReference>
<dbReference type="NCBIfam" id="TIGR00199">
    <property type="entry name" value="PncC_domain"/>
    <property type="match status" value="1"/>
</dbReference>
<accession>A0A9N8W116</accession>
<proteinExistence type="predicted"/>
<reference evidence="2" key="1">
    <citation type="submission" date="2021-06" db="EMBL/GenBank/DDBJ databases">
        <authorList>
            <person name="Kallberg Y."/>
            <person name="Tangrot J."/>
            <person name="Rosling A."/>
        </authorList>
    </citation>
    <scope>NUCLEOTIDE SEQUENCE</scope>
    <source>
        <strain evidence="2">FL130A</strain>
    </source>
</reference>
<name>A0A9N8W116_9GLOM</name>
<gene>
    <name evidence="2" type="ORF">ALEPTO_LOCUS1878</name>
</gene>
<dbReference type="SUPFAM" id="SSF142433">
    <property type="entry name" value="CinA-like"/>
    <property type="match status" value="1"/>
</dbReference>
<evidence type="ECO:0000313" key="3">
    <source>
        <dbReference type="Proteomes" id="UP000789508"/>
    </source>
</evidence>
<dbReference type="OrthoDB" id="2350783at2759"/>
<evidence type="ECO:0000259" key="1">
    <source>
        <dbReference type="Pfam" id="PF02464"/>
    </source>
</evidence>
<protein>
    <submittedName>
        <fullName evidence="2">9695_t:CDS:1</fullName>
    </submittedName>
</protein>
<sequence length="162" mass="17750">MVNQIYKLSKQLGELLQLRQLQLTTAESCTGGQLAETITMIPGSSGWFERGFVTYSNLSKQQMLGVHDNTLNIYGPVSEQTAREMAQGALTHSAADISVAVTGIAGPGGEAGKPQGTVWFAWARKGFDIQTHLKTFNGDRLFIREQAVEFALQELIKLLLNH</sequence>
<evidence type="ECO:0000313" key="2">
    <source>
        <dbReference type="EMBL" id="CAG8468117.1"/>
    </source>
</evidence>
<dbReference type="InterPro" id="IPR008136">
    <property type="entry name" value="CinA_C"/>
</dbReference>
<comment type="caution">
    <text evidence="2">The sequence shown here is derived from an EMBL/GenBank/DDBJ whole genome shotgun (WGS) entry which is preliminary data.</text>
</comment>
<dbReference type="Proteomes" id="UP000789508">
    <property type="component" value="Unassembled WGS sequence"/>
</dbReference>
<dbReference type="EMBL" id="CAJVPS010000233">
    <property type="protein sequence ID" value="CAG8468117.1"/>
    <property type="molecule type" value="Genomic_DNA"/>
</dbReference>
<dbReference type="AlphaFoldDB" id="A0A9N8W116"/>
<organism evidence="2 3">
    <name type="scientific">Ambispora leptoticha</name>
    <dbReference type="NCBI Taxonomy" id="144679"/>
    <lineage>
        <taxon>Eukaryota</taxon>
        <taxon>Fungi</taxon>
        <taxon>Fungi incertae sedis</taxon>
        <taxon>Mucoromycota</taxon>
        <taxon>Glomeromycotina</taxon>
        <taxon>Glomeromycetes</taxon>
        <taxon>Archaeosporales</taxon>
        <taxon>Ambisporaceae</taxon>
        <taxon>Ambispora</taxon>
    </lineage>
</organism>
<feature type="domain" description="CinA C-terminal" evidence="1">
    <location>
        <begin position="7"/>
        <end position="158"/>
    </location>
</feature>
<dbReference type="Pfam" id="PF02464">
    <property type="entry name" value="CinA"/>
    <property type="match status" value="1"/>
</dbReference>
<keyword evidence="3" id="KW-1185">Reference proteome</keyword>